<accession>A0A4V2UXM2</accession>
<evidence type="ECO:0000313" key="3">
    <source>
        <dbReference type="Proteomes" id="UP000295525"/>
    </source>
</evidence>
<dbReference type="EMBL" id="SMAJ01000013">
    <property type="protein sequence ID" value="TCT04098.1"/>
    <property type="molecule type" value="Genomic_DNA"/>
</dbReference>
<proteinExistence type="predicted"/>
<evidence type="ECO:0000313" key="2">
    <source>
        <dbReference type="EMBL" id="TCT04098.1"/>
    </source>
</evidence>
<gene>
    <name evidence="2" type="ORF">EDC26_11376</name>
</gene>
<comment type="caution">
    <text evidence="2">The sequence shown here is derived from an EMBL/GenBank/DDBJ whole genome shotgun (WGS) entry which is preliminary data.</text>
</comment>
<reference evidence="2 3" key="1">
    <citation type="submission" date="2019-03" db="EMBL/GenBank/DDBJ databases">
        <title>Genomic Encyclopedia of Type Strains, Phase IV (KMG-IV): sequencing the most valuable type-strain genomes for metagenomic binning, comparative biology and taxonomic classification.</title>
        <authorList>
            <person name="Goeker M."/>
        </authorList>
    </citation>
    <scope>NUCLEOTIDE SEQUENCE [LARGE SCALE GENOMIC DNA]</scope>
    <source>
        <strain evidence="2 3">DSM 24591</strain>
    </source>
</reference>
<feature type="transmembrane region" description="Helical" evidence="1">
    <location>
        <begin position="25"/>
        <end position="46"/>
    </location>
</feature>
<keyword evidence="1" id="KW-0472">Membrane</keyword>
<sequence length="267" mass="29574">MNAQWAGTTGRSQCLSVCAQRGQAAIEALVVLLVLLSLWVGIAWLLRFQDIALQTQHASRYAAFSLSRHFELRPVDDIRRRYFSGPAHQWTDRGGLRLLDPAQVSLQVTRHQKLSALAQAGGVLPDAVSLRQGWQIEDAGIVRAQVLAAPHRPERHLLRKADGLKVGMGQFDAWYPVLSRHTAILVDAGHASGDQDTQRRVAQSGQGWGDSAADSYRLGRQVSAAVQAQDRAWNRAGPEFDWLRRWAGFVPARHLNASQGESDEHQD</sequence>
<keyword evidence="3" id="KW-1185">Reference proteome</keyword>
<keyword evidence="1" id="KW-0812">Transmembrane</keyword>
<dbReference type="AlphaFoldDB" id="A0A4V2UXM2"/>
<name>A0A4V2UXM2_9BURK</name>
<dbReference type="RefSeq" id="WP_132584112.1">
    <property type="nucleotide sequence ID" value="NZ_SMAJ01000013.1"/>
</dbReference>
<dbReference type="OrthoDB" id="8642119at2"/>
<keyword evidence="1" id="KW-1133">Transmembrane helix</keyword>
<evidence type="ECO:0000256" key="1">
    <source>
        <dbReference type="SAM" id="Phobius"/>
    </source>
</evidence>
<protein>
    <submittedName>
        <fullName evidence="2">Uncharacterized protein</fullName>
    </submittedName>
</protein>
<organism evidence="2 3">
    <name type="scientific">Paralcaligenes ureilyticus</name>
    <dbReference type="NCBI Taxonomy" id="627131"/>
    <lineage>
        <taxon>Bacteria</taxon>
        <taxon>Pseudomonadati</taxon>
        <taxon>Pseudomonadota</taxon>
        <taxon>Betaproteobacteria</taxon>
        <taxon>Burkholderiales</taxon>
        <taxon>Alcaligenaceae</taxon>
        <taxon>Paralcaligenes</taxon>
    </lineage>
</organism>
<dbReference type="Proteomes" id="UP000295525">
    <property type="component" value="Unassembled WGS sequence"/>
</dbReference>